<accession>A0A0E9S4L9</accession>
<organism evidence="1">
    <name type="scientific">Anguilla anguilla</name>
    <name type="common">European freshwater eel</name>
    <name type="synonym">Muraena anguilla</name>
    <dbReference type="NCBI Taxonomy" id="7936"/>
    <lineage>
        <taxon>Eukaryota</taxon>
        <taxon>Metazoa</taxon>
        <taxon>Chordata</taxon>
        <taxon>Craniata</taxon>
        <taxon>Vertebrata</taxon>
        <taxon>Euteleostomi</taxon>
        <taxon>Actinopterygii</taxon>
        <taxon>Neopterygii</taxon>
        <taxon>Teleostei</taxon>
        <taxon>Anguilliformes</taxon>
        <taxon>Anguillidae</taxon>
        <taxon>Anguilla</taxon>
    </lineage>
</organism>
<dbReference type="EMBL" id="GBXM01072228">
    <property type="protein sequence ID" value="JAH36349.1"/>
    <property type="molecule type" value="Transcribed_RNA"/>
</dbReference>
<dbReference type="AlphaFoldDB" id="A0A0E9S4L9"/>
<reference evidence="1" key="2">
    <citation type="journal article" date="2015" name="Fish Shellfish Immunol.">
        <title>Early steps in the European eel (Anguilla anguilla)-Vibrio vulnificus interaction in the gills: Role of the RtxA13 toxin.</title>
        <authorList>
            <person name="Callol A."/>
            <person name="Pajuelo D."/>
            <person name="Ebbesson L."/>
            <person name="Teles M."/>
            <person name="MacKenzie S."/>
            <person name="Amaro C."/>
        </authorList>
    </citation>
    <scope>NUCLEOTIDE SEQUENCE</scope>
</reference>
<proteinExistence type="predicted"/>
<sequence>MGLYVVCSHTPKCMKFPGWFGKARCNQM</sequence>
<reference evidence="1" key="1">
    <citation type="submission" date="2014-11" db="EMBL/GenBank/DDBJ databases">
        <authorList>
            <person name="Amaro Gonzalez C."/>
        </authorList>
    </citation>
    <scope>NUCLEOTIDE SEQUENCE</scope>
</reference>
<name>A0A0E9S4L9_ANGAN</name>
<evidence type="ECO:0000313" key="1">
    <source>
        <dbReference type="EMBL" id="JAH36349.1"/>
    </source>
</evidence>
<protein>
    <submittedName>
        <fullName evidence="1">Uncharacterized protein</fullName>
    </submittedName>
</protein>